<proteinExistence type="predicted"/>
<evidence type="ECO:0000313" key="2">
    <source>
        <dbReference type="Proteomes" id="UP000182658"/>
    </source>
</evidence>
<dbReference type="Proteomes" id="UP000182658">
    <property type="component" value="Unassembled WGS sequence"/>
</dbReference>
<accession>A0A1J7J8V2</accession>
<protein>
    <submittedName>
        <fullName evidence="1">Uncharacterized protein</fullName>
    </submittedName>
</protein>
<reference evidence="1 2" key="1">
    <citation type="submission" date="2016-10" db="EMBL/GenBank/DDBJ databases">
        <title>Draft genome sequence of Coniochaeta ligniaria NRRL30616, a lignocellulolytic fungus for bioabatement of inhibitors in plant biomass hydrolysates.</title>
        <authorList>
            <consortium name="DOE Joint Genome Institute"/>
            <person name="Jimenez D.J."/>
            <person name="Hector R.E."/>
            <person name="Riley R."/>
            <person name="Sun H."/>
            <person name="Grigoriev I.V."/>
            <person name="Van Elsas J.D."/>
            <person name="Nichols N.N."/>
        </authorList>
    </citation>
    <scope>NUCLEOTIDE SEQUENCE [LARGE SCALE GENOMIC DNA]</scope>
    <source>
        <strain evidence="1 2">NRRL 30616</strain>
    </source>
</reference>
<dbReference type="EMBL" id="KV875101">
    <property type="protein sequence ID" value="OIW25604.1"/>
    <property type="molecule type" value="Genomic_DNA"/>
</dbReference>
<dbReference type="AlphaFoldDB" id="A0A1J7J8V2"/>
<evidence type="ECO:0000313" key="1">
    <source>
        <dbReference type="EMBL" id="OIW25604.1"/>
    </source>
</evidence>
<organism evidence="1 2">
    <name type="scientific">Coniochaeta ligniaria NRRL 30616</name>
    <dbReference type="NCBI Taxonomy" id="1408157"/>
    <lineage>
        <taxon>Eukaryota</taxon>
        <taxon>Fungi</taxon>
        <taxon>Dikarya</taxon>
        <taxon>Ascomycota</taxon>
        <taxon>Pezizomycotina</taxon>
        <taxon>Sordariomycetes</taxon>
        <taxon>Sordariomycetidae</taxon>
        <taxon>Coniochaetales</taxon>
        <taxon>Coniochaetaceae</taxon>
        <taxon>Coniochaeta</taxon>
    </lineage>
</organism>
<name>A0A1J7J8V2_9PEZI</name>
<gene>
    <name evidence="1" type="ORF">CONLIGDRAFT_500009</name>
</gene>
<sequence length="151" mass="16483">MVVVPVVSGIAHHHRYKRHQKQTWRTMTSTVRTASHPLLLHDGRLHARRSRCCASPPTASASRLRRSGAAGRQPGLCRALVAAAAATCQVCQLYSLLVAVSPGYGPSLELLLATEPKYHGMRREWICTLPPTEGRDVGLDWILIVMAVGSV</sequence>
<keyword evidence="2" id="KW-1185">Reference proteome</keyword>
<dbReference type="InParanoid" id="A0A1J7J8V2"/>